<name>A0A845R1E2_9CLOT</name>
<dbReference type="Gene3D" id="2.30.40.10">
    <property type="entry name" value="Urease, subunit C, domain 1"/>
    <property type="match status" value="2"/>
</dbReference>
<comment type="caution">
    <text evidence="2">The sequence shown here is derived from an EMBL/GenBank/DDBJ whole genome shotgun (WGS) entry which is preliminary data.</text>
</comment>
<dbReference type="AlphaFoldDB" id="A0A845R1E2"/>
<dbReference type="Gene3D" id="3.30.1490.130">
    <property type="entry name" value="D-aminoacylase. Domain 3"/>
    <property type="match status" value="1"/>
</dbReference>
<organism evidence="2 3">
    <name type="scientific">Senegalia massiliensis</name>
    <dbReference type="NCBI Taxonomy" id="1720316"/>
    <lineage>
        <taxon>Bacteria</taxon>
        <taxon>Bacillati</taxon>
        <taxon>Bacillota</taxon>
        <taxon>Clostridia</taxon>
        <taxon>Eubacteriales</taxon>
        <taxon>Clostridiaceae</taxon>
        <taxon>Senegalia</taxon>
    </lineage>
</organism>
<dbReference type="InterPro" id="IPR032466">
    <property type="entry name" value="Metal_Hydrolase"/>
</dbReference>
<accession>A0A845R1E2</accession>
<dbReference type="PANTHER" id="PTHR11647:SF1">
    <property type="entry name" value="COLLAPSIN RESPONSE MEDIATOR PROTEIN"/>
    <property type="match status" value="1"/>
</dbReference>
<dbReference type="OrthoDB" id="9775607at2"/>
<keyword evidence="2" id="KW-0378">Hydrolase</keyword>
<dbReference type="SUPFAM" id="SSF51556">
    <property type="entry name" value="Metallo-dependent hydrolases"/>
    <property type="match status" value="1"/>
</dbReference>
<dbReference type="SUPFAM" id="SSF51338">
    <property type="entry name" value="Composite domain of metallo-dependent hydrolases"/>
    <property type="match status" value="1"/>
</dbReference>
<evidence type="ECO:0000259" key="1">
    <source>
        <dbReference type="Pfam" id="PF07969"/>
    </source>
</evidence>
<dbReference type="Proteomes" id="UP000467132">
    <property type="component" value="Unassembled WGS sequence"/>
</dbReference>
<dbReference type="RefSeq" id="WP_160197791.1">
    <property type="nucleotide sequence ID" value="NZ_QXXA01000011.1"/>
</dbReference>
<gene>
    <name evidence="2" type="ORF">D3Z33_10760</name>
</gene>
<evidence type="ECO:0000313" key="3">
    <source>
        <dbReference type="Proteomes" id="UP000467132"/>
    </source>
</evidence>
<evidence type="ECO:0000313" key="2">
    <source>
        <dbReference type="EMBL" id="NBI07328.1"/>
    </source>
</evidence>
<protein>
    <submittedName>
        <fullName evidence="2">Amidohydrolase</fullName>
    </submittedName>
</protein>
<dbReference type="GO" id="GO:0016811">
    <property type="term" value="F:hydrolase activity, acting on carbon-nitrogen (but not peptide) bonds, in linear amides"/>
    <property type="evidence" value="ECO:0007669"/>
    <property type="project" value="InterPro"/>
</dbReference>
<dbReference type="InterPro" id="IPR023100">
    <property type="entry name" value="D-aminoacylase_insert_dom_sf"/>
</dbReference>
<dbReference type="InterPro" id="IPR050378">
    <property type="entry name" value="Metallo-dep_Hydrolases_sf"/>
</dbReference>
<dbReference type="PANTHER" id="PTHR11647">
    <property type="entry name" value="HYDRANTOINASE/DIHYDROPYRIMIDINASE FAMILY MEMBER"/>
    <property type="match status" value="1"/>
</dbReference>
<dbReference type="InterPro" id="IPR013108">
    <property type="entry name" value="Amidohydro_3"/>
</dbReference>
<dbReference type="Gene3D" id="3.20.20.140">
    <property type="entry name" value="Metal-dependent hydrolases"/>
    <property type="match status" value="2"/>
</dbReference>
<reference evidence="2 3" key="1">
    <citation type="submission" date="2018-08" db="EMBL/GenBank/DDBJ databases">
        <title>Murine metabolic-syndrome-specific gut microbial biobank.</title>
        <authorList>
            <person name="Liu C."/>
        </authorList>
    </citation>
    <scope>NUCLEOTIDE SEQUENCE [LARGE SCALE GENOMIC DNA]</scope>
    <source>
        <strain evidence="2 3">583</strain>
    </source>
</reference>
<feature type="domain" description="Amidohydrolase 3" evidence="1">
    <location>
        <begin position="336"/>
        <end position="436"/>
    </location>
</feature>
<dbReference type="Pfam" id="PF07969">
    <property type="entry name" value="Amidohydro_3"/>
    <property type="match status" value="1"/>
</dbReference>
<sequence>MFDLKITNGEIYDFDNSSKDILDIGISSGKIVKIGKNIGEAKIIIDAEKKIVSPGFIDIHMHEETIGNTIDNDDYDIANKMLLMGVTTGVGGNCGINKQSIKEFYDFVDKNGSPINYLLFIGHNYLREQVGIEDRYRKATDKEIEQMKVLLNEAIDYGAIGLSFGIEYSPGITLDEIVKLCEPLRGKEVLLSAHYRKDAKYAIESVKELIEISKKTGIPMQISHLGSCAAYGMMNETLEVIQKAIDDGIDIEADCYPYDAFSTYIGSAVFDEGCFDLWNKSYDSILLTEEPYKGVRCNKELFIKARKEHPNMLVVAFVMNEDEVVRALKSPFMSIASDGLYNTSQGHPRGAGTFPKALSKYVREEEKISMLEALKKMTLIPAKRLGLKSKGQIKLNYDADLVIFDPKNIQDKADYLNPTLPPEGIEYVIINGEIVAKDKKILKSRLGKIIK</sequence>
<keyword evidence="3" id="KW-1185">Reference proteome</keyword>
<proteinExistence type="predicted"/>
<dbReference type="InterPro" id="IPR011059">
    <property type="entry name" value="Metal-dep_hydrolase_composite"/>
</dbReference>
<dbReference type="EMBL" id="QXXA01000011">
    <property type="protein sequence ID" value="NBI07328.1"/>
    <property type="molecule type" value="Genomic_DNA"/>
</dbReference>